<keyword evidence="7 14" id="KW-0812">Transmembrane</keyword>
<evidence type="ECO:0000256" key="4">
    <source>
        <dbReference type="ARBA" id="ARBA00022475"/>
    </source>
</evidence>
<dbReference type="GO" id="GO:0004673">
    <property type="term" value="F:protein histidine kinase activity"/>
    <property type="evidence" value="ECO:0007669"/>
    <property type="project" value="UniProtKB-EC"/>
</dbReference>
<keyword evidence="13 14" id="KW-0472">Membrane</keyword>
<keyword evidence="8" id="KW-0547">Nucleotide-binding</keyword>
<evidence type="ECO:0000256" key="9">
    <source>
        <dbReference type="ARBA" id="ARBA00022777"/>
    </source>
</evidence>
<evidence type="ECO:0000256" key="5">
    <source>
        <dbReference type="ARBA" id="ARBA00022553"/>
    </source>
</evidence>
<organism evidence="17 18">
    <name type="scientific">Metabacillus niabensis</name>
    <dbReference type="NCBI Taxonomy" id="324854"/>
    <lineage>
        <taxon>Bacteria</taxon>
        <taxon>Bacillati</taxon>
        <taxon>Bacillota</taxon>
        <taxon>Bacilli</taxon>
        <taxon>Bacillales</taxon>
        <taxon>Bacillaceae</taxon>
        <taxon>Metabacillus</taxon>
    </lineage>
</organism>
<dbReference type="InterPro" id="IPR010559">
    <property type="entry name" value="Sig_transdc_His_kin_internal"/>
</dbReference>
<feature type="transmembrane region" description="Helical" evidence="14">
    <location>
        <begin position="259"/>
        <end position="279"/>
    </location>
</feature>
<dbReference type="PRINTS" id="PR00344">
    <property type="entry name" value="BCTRLSENSOR"/>
</dbReference>
<evidence type="ECO:0000256" key="6">
    <source>
        <dbReference type="ARBA" id="ARBA00022679"/>
    </source>
</evidence>
<evidence type="ECO:0000256" key="14">
    <source>
        <dbReference type="SAM" id="Phobius"/>
    </source>
</evidence>
<keyword evidence="10" id="KW-0067">ATP-binding</keyword>
<keyword evidence="4" id="KW-1003">Cell membrane</keyword>
<dbReference type="Proteomes" id="UP001232245">
    <property type="component" value="Unassembled WGS sequence"/>
</dbReference>
<evidence type="ECO:0000256" key="11">
    <source>
        <dbReference type="ARBA" id="ARBA00022989"/>
    </source>
</evidence>
<protein>
    <recommendedName>
        <fullName evidence="3">histidine kinase</fullName>
        <ecNumber evidence="3">2.7.13.3</ecNumber>
    </recommendedName>
</protein>
<dbReference type="Pfam" id="PF02518">
    <property type="entry name" value="HATPase_c"/>
    <property type="match status" value="1"/>
</dbReference>
<gene>
    <name evidence="17" type="ORF">J2S02_000121</name>
</gene>
<evidence type="ECO:0000256" key="12">
    <source>
        <dbReference type="ARBA" id="ARBA00023012"/>
    </source>
</evidence>
<dbReference type="PROSITE" id="PS50885">
    <property type="entry name" value="HAMP"/>
    <property type="match status" value="1"/>
</dbReference>
<evidence type="ECO:0000256" key="7">
    <source>
        <dbReference type="ARBA" id="ARBA00022692"/>
    </source>
</evidence>
<dbReference type="InterPro" id="IPR004358">
    <property type="entry name" value="Sig_transdc_His_kin-like_C"/>
</dbReference>
<feature type="transmembrane region" description="Helical" evidence="14">
    <location>
        <begin position="285"/>
        <end position="306"/>
    </location>
</feature>
<dbReference type="CDD" id="cd06225">
    <property type="entry name" value="HAMP"/>
    <property type="match status" value="1"/>
</dbReference>
<reference evidence="17 18" key="1">
    <citation type="submission" date="2023-07" db="EMBL/GenBank/DDBJ databases">
        <title>Genomic Encyclopedia of Type Strains, Phase IV (KMG-IV): sequencing the most valuable type-strain genomes for metagenomic binning, comparative biology and taxonomic classification.</title>
        <authorList>
            <person name="Goeker M."/>
        </authorList>
    </citation>
    <scope>NUCLEOTIDE SEQUENCE [LARGE SCALE GENOMIC DNA]</scope>
    <source>
        <strain evidence="17 18">DSM 17723</strain>
    </source>
</reference>
<evidence type="ECO:0000313" key="17">
    <source>
        <dbReference type="EMBL" id="MDQ0223799.1"/>
    </source>
</evidence>
<evidence type="ECO:0000256" key="13">
    <source>
        <dbReference type="ARBA" id="ARBA00023136"/>
    </source>
</evidence>
<dbReference type="PANTHER" id="PTHR34220:SF11">
    <property type="entry name" value="SENSOR PROTEIN KINASE HPTS"/>
    <property type="match status" value="1"/>
</dbReference>
<dbReference type="SUPFAM" id="SSF158472">
    <property type="entry name" value="HAMP domain-like"/>
    <property type="match status" value="1"/>
</dbReference>
<comment type="subcellular location">
    <subcellularLocation>
        <location evidence="2">Cell membrane</location>
        <topology evidence="2">Multi-pass membrane protein</topology>
    </subcellularLocation>
</comment>
<feature type="domain" description="Histidine kinase" evidence="15">
    <location>
        <begin position="463"/>
        <end position="575"/>
    </location>
</feature>
<name>A0ABT9YUY8_9BACI</name>
<dbReference type="InterPro" id="IPR005467">
    <property type="entry name" value="His_kinase_dom"/>
</dbReference>
<proteinExistence type="predicted"/>
<keyword evidence="5" id="KW-0597">Phosphoprotein</keyword>
<accession>A0ABT9YUY8</accession>
<evidence type="ECO:0000256" key="2">
    <source>
        <dbReference type="ARBA" id="ARBA00004651"/>
    </source>
</evidence>
<keyword evidence="18" id="KW-1185">Reference proteome</keyword>
<feature type="transmembrane region" description="Helical" evidence="14">
    <location>
        <begin position="15"/>
        <end position="38"/>
    </location>
</feature>
<evidence type="ECO:0000313" key="18">
    <source>
        <dbReference type="Proteomes" id="UP001232245"/>
    </source>
</evidence>
<sequence length="583" mass="66657">MRLNLARYNTLRNQILLVFLSVMILVLCFVGIMTYNLVFNLLHNNAEKQIQQTSIEAMGRIESLYQQVDTLTKQIATDSYVQKLLLNEKLGKLATFNERQALMQTGNKFQVFSNGISAFELFSTKDRRLIPLDEVGLFNRVEHKWIDAANKARGKLVWIGKDPKEPGHYLAIRRVSLIERAFSNGGYLIVQIDPYYFDFTEANQNQEYTILVDKQNQPITSNYKGNIDKIVSEKGTTTEIDGSDYMIVKQTSAITGWTMYFLTPLSTVMKGITVLRSAIILSGAFGFFIFAISSILLSTMITRPILKLTKTMKRGRDGQLTINPEISSTVEINELNTTYNQLVENTNHLIQVVYEKEILKSHAELKALQSQINPHFLFNTLDALYWSLDEKGEEELADSVIAMSELFRYTISSHKQDEWVTLKQEIEHIEMYMQLMKMRFGERFTWSVTIPSEYELVKIPKLLIQPIVENAILHGVGNKVGEGFVHIIVEPSAKQGNLLISVRDNGPGMEKEAIDKIHNLLETGKVYSMRGNGMAIANVNKRLQLYYKQNETNQINITSEENKGTSFTFEVPIDRDRFDFTES</sequence>
<dbReference type="EMBL" id="JAUSTZ010000001">
    <property type="protein sequence ID" value="MDQ0223799.1"/>
    <property type="molecule type" value="Genomic_DNA"/>
</dbReference>
<keyword evidence="11 14" id="KW-1133">Transmembrane helix</keyword>
<evidence type="ECO:0000259" key="16">
    <source>
        <dbReference type="PROSITE" id="PS50885"/>
    </source>
</evidence>
<keyword evidence="6 17" id="KW-0808">Transferase</keyword>
<comment type="caution">
    <text evidence="17">The sequence shown here is derived from an EMBL/GenBank/DDBJ whole genome shotgun (WGS) entry which is preliminary data.</text>
</comment>
<feature type="domain" description="HAMP" evidence="16">
    <location>
        <begin position="299"/>
        <end position="351"/>
    </location>
</feature>
<evidence type="ECO:0000256" key="1">
    <source>
        <dbReference type="ARBA" id="ARBA00000085"/>
    </source>
</evidence>
<evidence type="ECO:0000256" key="10">
    <source>
        <dbReference type="ARBA" id="ARBA00022840"/>
    </source>
</evidence>
<dbReference type="Gene3D" id="6.10.340.10">
    <property type="match status" value="1"/>
</dbReference>
<dbReference type="Pfam" id="PF00672">
    <property type="entry name" value="HAMP"/>
    <property type="match status" value="1"/>
</dbReference>
<dbReference type="InterPro" id="IPR003660">
    <property type="entry name" value="HAMP_dom"/>
</dbReference>
<dbReference type="SUPFAM" id="SSF55874">
    <property type="entry name" value="ATPase domain of HSP90 chaperone/DNA topoisomerase II/histidine kinase"/>
    <property type="match status" value="1"/>
</dbReference>
<dbReference type="SMART" id="SM00387">
    <property type="entry name" value="HATPase_c"/>
    <property type="match status" value="1"/>
</dbReference>
<comment type="catalytic activity">
    <reaction evidence="1">
        <text>ATP + protein L-histidine = ADP + protein N-phospho-L-histidine.</text>
        <dbReference type="EC" id="2.7.13.3"/>
    </reaction>
</comment>
<dbReference type="InterPro" id="IPR036890">
    <property type="entry name" value="HATPase_C_sf"/>
</dbReference>
<keyword evidence="9 17" id="KW-0418">Kinase</keyword>
<dbReference type="EC" id="2.7.13.3" evidence="3"/>
<evidence type="ECO:0000256" key="8">
    <source>
        <dbReference type="ARBA" id="ARBA00022741"/>
    </source>
</evidence>
<dbReference type="Pfam" id="PF06580">
    <property type="entry name" value="His_kinase"/>
    <property type="match status" value="1"/>
</dbReference>
<dbReference type="InterPro" id="IPR050640">
    <property type="entry name" value="Bact_2-comp_sensor_kinase"/>
</dbReference>
<keyword evidence="12" id="KW-0902">Two-component regulatory system</keyword>
<evidence type="ECO:0000256" key="3">
    <source>
        <dbReference type="ARBA" id="ARBA00012438"/>
    </source>
</evidence>
<dbReference type="SMART" id="SM00304">
    <property type="entry name" value="HAMP"/>
    <property type="match status" value="1"/>
</dbReference>
<dbReference type="PANTHER" id="PTHR34220">
    <property type="entry name" value="SENSOR HISTIDINE KINASE YPDA"/>
    <property type="match status" value="1"/>
</dbReference>
<dbReference type="RefSeq" id="WP_174879876.1">
    <property type="nucleotide sequence ID" value="NZ_CADEPK010000076.1"/>
</dbReference>
<dbReference type="InterPro" id="IPR003594">
    <property type="entry name" value="HATPase_dom"/>
</dbReference>
<evidence type="ECO:0000259" key="15">
    <source>
        <dbReference type="PROSITE" id="PS50109"/>
    </source>
</evidence>
<dbReference type="PROSITE" id="PS50109">
    <property type="entry name" value="HIS_KIN"/>
    <property type="match status" value="1"/>
</dbReference>
<dbReference type="Gene3D" id="3.30.565.10">
    <property type="entry name" value="Histidine kinase-like ATPase, C-terminal domain"/>
    <property type="match status" value="1"/>
</dbReference>